<evidence type="ECO:0000259" key="2">
    <source>
        <dbReference type="Pfam" id="PF03372"/>
    </source>
</evidence>
<keyword evidence="4" id="KW-1185">Reference proteome</keyword>
<dbReference type="InterPro" id="IPR005135">
    <property type="entry name" value="Endo/exonuclease/phosphatase"/>
</dbReference>
<keyword evidence="3" id="KW-0540">Nuclease</keyword>
<keyword evidence="1" id="KW-0812">Transmembrane</keyword>
<accession>A0A2W2GEK8</accession>
<dbReference type="Proteomes" id="UP000248544">
    <property type="component" value="Unassembled WGS sequence"/>
</dbReference>
<organism evidence="3 4">
    <name type="scientific">Spongiactinospora gelatinilytica</name>
    <dbReference type="NCBI Taxonomy" id="2666298"/>
    <lineage>
        <taxon>Bacteria</taxon>
        <taxon>Bacillati</taxon>
        <taxon>Actinomycetota</taxon>
        <taxon>Actinomycetes</taxon>
        <taxon>Streptosporangiales</taxon>
        <taxon>Streptosporangiaceae</taxon>
        <taxon>Spongiactinospora</taxon>
    </lineage>
</organism>
<sequence length="338" mass="35727">MDLTKGKAGEPVGGVIVTPRRRRRVWHVPRTLAWIVVAPFAVWAVARIAGLERGSLPTQIMTATPYAAAASLVAVLLAAMSRRKIATAVAVVTAATLGFSVLPRAIGSAHAASAGRTLKVLSINMLYGQADPAGVLALVDRLDPDIISVQELTPRGVQALDAAGLARLMPHRYLQAEWGASGGGIYARHPLTPVTNLFRPVQHKMPVADVALPGGAPVQVVNVHPVPPIGDQVPKWTAGLDGLPAAAEDTVRVLAGDFNASLDHAMLRRLLARGYVDAADQTGEGLTPTWPANRRVPPIITIDHVLVDRRAGVRTVSIHTVRGTDHRAVFAELTLPTG</sequence>
<evidence type="ECO:0000313" key="4">
    <source>
        <dbReference type="Proteomes" id="UP000248544"/>
    </source>
</evidence>
<keyword evidence="3" id="KW-0255">Endonuclease</keyword>
<evidence type="ECO:0000256" key="1">
    <source>
        <dbReference type="SAM" id="Phobius"/>
    </source>
</evidence>
<dbReference type="AlphaFoldDB" id="A0A2W2GEK8"/>
<evidence type="ECO:0000313" key="3">
    <source>
        <dbReference type="EMBL" id="PZG41069.1"/>
    </source>
</evidence>
<dbReference type="InterPro" id="IPR036691">
    <property type="entry name" value="Endo/exonu/phosph_ase_sf"/>
</dbReference>
<dbReference type="Gene3D" id="3.60.10.10">
    <property type="entry name" value="Endonuclease/exonuclease/phosphatase"/>
    <property type="match status" value="1"/>
</dbReference>
<feature type="transmembrane region" description="Helical" evidence="1">
    <location>
        <begin position="85"/>
        <end position="106"/>
    </location>
</feature>
<dbReference type="SUPFAM" id="SSF56219">
    <property type="entry name" value="DNase I-like"/>
    <property type="match status" value="1"/>
</dbReference>
<name>A0A2W2GEK8_9ACTN</name>
<keyword evidence="1" id="KW-1133">Transmembrane helix</keyword>
<feature type="transmembrane region" description="Helical" evidence="1">
    <location>
        <begin position="56"/>
        <end position="78"/>
    </location>
</feature>
<feature type="domain" description="Endonuclease/exonuclease/phosphatase" evidence="2">
    <location>
        <begin position="121"/>
        <end position="326"/>
    </location>
</feature>
<proteinExistence type="predicted"/>
<keyword evidence="3" id="KW-0269">Exonuclease</keyword>
<dbReference type="Pfam" id="PF03372">
    <property type="entry name" value="Exo_endo_phos"/>
    <property type="match status" value="1"/>
</dbReference>
<feature type="transmembrane region" description="Helical" evidence="1">
    <location>
        <begin position="31"/>
        <end position="50"/>
    </location>
</feature>
<reference evidence="3 4" key="1">
    <citation type="submission" date="2018-01" db="EMBL/GenBank/DDBJ databases">
        <title>Draft genome sequence of Sphaerisporangium sp. 7K107.</title>
        <authorList>
            <person name="Sahin N."/>
            <person name="Saygin H."/>
            <person name="Ay H."/>
        </authorList>
    </citation>
    <scope>NUCLEOTIDE SEQUENCE [LARGE SCALE GENOMIC DNA]</scope>
    <source>
        <strain evidence="3 4">7K107</strain>
    </source>
</reference>
<dbReference type="GO" id="GO:0004527">
    <property type="term" value="F:exonuclease activity"/>
    <property type="evidence" value="ECO:0007669"/>
    <property type="project" value="UniProtKB-KW"/>
</dbReference>
<keyword evidence="3" id="KW-0378">Hydrolase</keyword>
<protein>
    <submittedName>
        <fullName evidence="3">Endonuclease/exonuclease/phosphatase family protein</fullName>
    </submittedName>
</protein>
<comment type="caution">
    <text evidence="3">The sequence shown here is derived from an EMBL/GenBank/DDBJ whole genome shotgun (WGS) entry which is preliminary data.</text>
</comment>
<keyword evidence="1" id="KW-0472">Membrane</keyword>
<dbReference type="EMBL" id="POUA01000181">
    <property type="protein sequence ID" value="PZG41069.1"/>
    <property type="molecule type" value="Genomic_DNA"/>
</dbReference>
<gene>
    <name evidence="3" type="ORF">C1I98_21870</name>
</gene>
<dbReference type="GO" id="GO:0004519">
    <property type="term" value="F:endonuclease activity"/>
    <property type="evidence" value="ECO:0007669"/>
    <property type="project" value="UniProtKB-KW"/>
</dbReference>